<dbReference type="Proteomes" id="UP000478008">
    <property type="component" value="Unassembled WGS sequence"/>
</dbReference>
<keyword evidence="10" id="KW-1185">Reference proteome</keyword>
<keyword evidence="3 7" id="KW-0489">Methyltransferase</keyword>
<dbReference type="GO" id="GO:0035243">
    <property type="term" value="F:protein-arginine omega-N symmetric methyltransferase activity"/>
    <property type="evidence" value="ECO:0007669"/>
    <property type="project" value="UniProtKB-EC"/>
</dbReference>
<dbReference type="InterPro" id="IPR003788">
    <property type="entry name" value="NDUFAF7"/>
</dbReference>
<protein>
    <recommendedName>
        <fullName evidence="7">Protein arginine methyltransferase NDUFAF7</fullName>
        <ecNumber evidence="7">2.1.1.320</ecNumber>
    </recommendedName>
</protein>
<dbReference type="EMBL" id="CABFWN010000004">
    <property type="protein sequence ID" value="VUG19299.1"/>
    <property type="molecule type" value="Genomic_DNA"/>
</dbReference>
<evidence type="ECO:0000256" key="3">
    <source>
        <dbReference type="ARBA" id="ARBA00022603"/>
    </source>
</evidence>
<dbReference type="SUPFAM" id="SSF53335">
    <property type="entry name" value="S-adenosyl-L-methionine-dependent methyltransferases"/>
    <property type="match status" value="1"/>
</dbReference>
<accession>A0A7D9D036</accession>
<dbReference type="AlphaFoldDB" id="A0A7D9D036"/>
<dbReference type="InterPro" id="IPR029063">
    <property type="entry name" value="SAM-dependent_MTases_sf"/>
</dbReference>
<comment type="catalytic activity">
    <reaction evidence="6 7">
        <text>L-arginyl-[protein] + 2 S-adenosyl-L-methionine = N(omega),N(omega)'-dimethyl-L-arginyl-[protein] + 2 S-adenosyl-L-homocysteine + 2 H(+)</text>
        <dbReference type="Rhea" id="RHEA:48108"/>
        <dbReference type="Rhea" id="RHEA-COMP:10532"/>
        <dbReference type="Rhea" id="RHEA-COMP:11992"/>
        <dbReference type="ChEBI" id="CHEBI:15378"/>
        <dbReference type="ChEBI" id="CHEBI:29965"/>
        <dbReference type="ChEBI" id="CHEBI:57856"/>
        <dbReference type="ChEBI" id="CHEBI:59789"/>
        <dbReference type="ChEBI" id="CHEBI:88221"/>
        <dbReference type="EC" id="2.1.1.320"/>
    </reaction>
</comment>
<evidence type="ECO:0000313" key="10">
    <source>
        <dbReference type="Proteomes" id="UP000478008"/>
    </source>
</evidence>
<name>A0A7D9D036_DEKBR</name>
<dbReference type="GO" id="GO:0005739">
    <property type="term" value="C:mitochondrion"/>
    <property type="evidence" value="ECO:0007669"/>
    <property type="project" value="UniProtKB-SubCell"/>
</dbReference>
<evidence type="ECO:0000256" key="2">
    <source>
        <dbReference type="ARBA" id="ARBA00005891"/>
    </source>
</evidence>
<comment type="similarity">
    <text evidence="2 7">Belongs to the NDUFAF7 family.</text>
</comment>
<evidence type="ECO:0000256" key="1">
    <source>
        <dbReference type="ARBA" id="ARBA00004173"/>
    </source>
</evidence>
<reference evidence="9 10" key="1">
    <citation type="submission" date="2019-07" db="EMBL/GenBank/DDBJ databases">
        <authorList>
            <person name="Friedrich A."/>
            <person name="Schacherer J."/>
        </authorList>
    </citation>
    <scope>NUCLEOTIDE SEQUENCE [LARGE SCALE GENOMIC DNA]</scope>
</reference>
<dbReference type="PANTHER" id="PTHR12049">
    <property type="entry name" value="PROTEIN ARGININE METHYLTRANSFERASE NDUFAF7, MITOCHONDRIAL"/>
    <property type="match status" value="1"/>
</dbReference>
<evidence type="ECO:0000256" key="5">
    <source>
        <dbReference type="ARBA" id="ARBA00023128"/>
    </source>
</evidence>
<evidence type="ECO:0000256" key="8">
    <source>
        <dbReference type="SAM" id="MobiDB-lite"/>
    </source>
</evidence>
<feature type="compositionally biased region" description="Polar residues" evidence="8">
    <location>
        <begin position="174"/>
        <end position="189"/>
    </location>
</feature>
<comment type="function">
    <text evidence="7">Arginine methyltransferase involved in the assembly or stability of mitochondrial NADH:ubiquinone oxidoreductase complex (complex I).</text>
</comment>
<keyword evidence="4 7" id="KW-0808">Transferase</keyword>
<dbReference type="Pfam" id="PF02636">
    <property type="entry name" value="Methyltransf_28"/>
    <property type="match status" value="1"/>
</dbReference>
<gene>
    <name evidence="9" type="ORF">DEBR0S4_15324G</name>
</gene>
<organism evidence="9 10">
    <name type="scientific">Dekkera bruxellensis</name>
    <name type="common">Brettanomyces custersii</name>
    <dbReference type="NCBI Taxonomy" id="5007"/>
    <lineage>
        <taxon>Eukaryota</taxon>
        <taxon>Fungi</taxon>
        <taxon>Dikarya</taxon>
        <taxon>Ascomycota</taxon>
        <taxon>Saccharomycotina</taxon>
        <taxon>Pichiomycetes</taxon>
        <taxon>Pichiales</taxon>
        <taxon>Pichiaceae</taxon>
        <taxon>Brettanomyces</taxon>
    </lineage>
</organism>
<dbReference type="InterPro" id="IPR038375">
    <property type="entry name" value="NDUFAF7_sf"/>
</dbReference>
<dbReference type="Gene3D" id="3.40.50.12710">
    <property type="match status" value="1"/>
</dbReference>
<dbReference type="GO" id="GO:0032259">
    <property type="term" value="P:methylation"/>
    <property type="evidence" value="ECO:0007669"/>
    <property type="project" value="UniProtKB-KW"/>
</dbReference>
<feature type="region of interest" description="Disordered" evidence="8">
    <location>
        <begin position="157"/>
        <end position="189"/>
    </location>
</feature>
<proteinExistence type="inferred from homology"/>
<sequence>MLSFGKLRSPRFHKKDAKHDDKFIHDYSVLPYMIQYRVPTDSELKAGPQPYANPIKFIFEKGGVESFDWSENRLRFNRFPLIDSNVLAKRSKRPRNVKILTSDFIEDSLYNPNYGYFSREVVIFQPGKPFNYPELKDREDFMNQWLHAYKKYDDRKRATFSQGKRKDSTDKIRMSSQSKKITGSENSTSLENPSLQLWHTPTELFQPYYGQALAKYILANYKMNSFPYGDLIIYEVGAGNGTLMLNVLDYLEQHEPEVYRRTKYKIIEISTKLFVKQHSRITRHMDKVEIINKNVLDWDEVVDEPCFVIALEVFDNLSHDVIRYDISDNKPYQGYVLIDEHNDFREFYSPELEPFTAKFLRCRENSDTPISQIPDHPVNQLKFVKKLKNTFDPLRNGLSDPEYVPTRLYKFFEILKTYFPNHQLLASDFSSLDKTIKGYNAPVVQTMLRNNMVNTDSYMCDQGFFDIMFPTDFEVMSSIYKEVTGKVCNTCTHEDFLRTWGDVDATTTKSGENPMLELYSNASFIYS</sequence>
<evidence type="ECO:0000256" key="7">
    <source>
        <dbReference type="RuleBase" id="RU364114"/>
    </source>
</evidence>
<evidence type="ECO:0000256" key="4">
    <source>
        <dbReference type="ARBA" id="ARBA00022679"/>
    </source>
</evidence>
<dbReference type="EC" id="2.1.1.320" evidence="7"/>
<feature type="compositionally biased region" description="Basic and acidic residues" evidence="8">
    <location>
        <begin position="164"/>
        <end position="173"/>
    </location>
</feature>
<keyword evidence="5 7" id="KW-0496">Mitochondrion</keyword>
<comment type="subcellular location">
    <subcellularLocation>
        <location evidence="1 7">Mitochondrion</location>
    </subcellularLocation>
</comment>
<dbReference type="PANTHER" id="PTHR12049:SF5">
    <property type="entry name" value="PROTEIN ARGININE METHYLTRANSFERASE NDUFAF7 HOMOLOG, MITOCHONDRIAL"/>
    <property type="match status" value="1"/>
</dbReference>
<evidence type="ECO:0000256" key="6">
    <source>
        <dbReference type="ARBA" id="ARBA00048612"/>
    </source>
</evidence>
<evidence type="ECO:0000313" key="9">
    <source>
        <dbReference type="EMBL" id="VUG19299.1"/>
    </source>
</evidence>